<dbReference type="PANTHER" id="PTHR46246:SF1">
    <property type="entry name" value="GUANOSINE-3',5'-BIS(DIPHOSPHATE) 3'-PYROPHOSPHOHYDROLASE MESH1"/>
    <property type="match status" value="1"/>
</dbReference>
<accession>A0ABS5LDM7</accession>
<dbReference type="InterPro" id="IPR003607">
    <property type="entry name" value="HD/PDEase_dom"/>
</dbReference>
<reference evidence="2 3" key="1">
    <citation type="submission" date="2021-04" db="EMBL/GenBank/DDBJ databases">
        <title>Metabacillus sp. strain KIGAM252 whole genome sequence.</title>
        <authorList>
            <person name="Seo M.-J."/>
            <person name="Cho E.-S."/>
            <person name="Hwang C.Y."/>
            <person name="Yoon D.J."/>
        </authorList>
    </citation>
    <scope>NUCLEOTIDE SEQUENCE [LARGE SCALE GENOMIC DNA]</scope>
    <source>
        <strain evidence="2 3">KIGAM252</strain>
    </source>
</reference>
<evidence type="ECO:0000259" key="1">
    <source>
        <dbReference type="SMART" id="SM00471"/>
    </source>
</evidence>
<gene>
    <name evidence="2" type="ORF">J9317_07720</name>
</gene>
<keyword evidence="3" id="KW-1185">Reference proteome</keyword>
<dbReference type="SUPFAM" id="SSF109604">
    <property type="entry name" value="HD-domain/PDEase-like"/>
    <property type="match status" value="1"/>
</dbReference>
<protein>
    <submittedName>
        <fullName evidence="2">Bifunctional (P)ppGpp synthetase/guanosine-3',5'-bis(Diphosphate) 3'-pyrophosphohydrolase</fullName>
    </submittedName>
</protein>
<dbReference type="Pfam" id="PF13328">
    <property type="entry name" value="HD_4"/>
    <property type="match status" value="1"/>
</dbReference>
<dbReference type="SMART" id="SM00471">
    <property type="entry name" value="HDc"/>
    <property type="match status" value="1"/>
</dbReference>
<evidence type="ECO:0000313" key="3">
    <source>
        <dbReference type="Proteomes" id="UP000682403"/>
    </source>
</evidence>
<dbReference type="Proteomes" id="UP000682403">
    <property type="component" value="Unassembled WGS sequence"/>
</dbReference>
<dbReference type="InterPro" id="IPR052194">
    <property type="entry name" value="MESH1"/>
</dbReference>
<dbReference type="CDD" id="cd00077">
    <property type="entry name" value="HDc"/>
    <property type="match status" value="1"/>
</dbReference>
<name>A0ABS5LDM7_9BACI</name>
<dbReference type="PANTHER" id="PTHR46246">
    <property type="entry name" value="GUANOSINE-3',5'-BIS(DIPHOSPHATE) 3'-PYROPHOSPHOHYDROLASE MESH1"/>
    <property type="match status" value="1"/>
</dbReference>
<sequence length="184" mass="21155">MWMISEAKRFAEFAHRGQVRKLSGVPYFVHVENTATILLKAGASDELIAAGYLHDTVEDTDAELDDIKEKFGTAVAELVAFNTEDKKKSWEERKQATINHTGSASLEEKMLLAADKLDNLKSIEQEVIKYGDQVWQHFSRGKEQQAWYYSQVVEQLYANLKPEEVPTYFYSLDRLQQRLFSDKA</sequence>
<comment type="caution">
    <text evidence="2">The sequence shown here is derived from an EMBL/GenBank/DDBJ whole genome shotgun (WGS) entry which is preliminary data.</text>
</comment>
<feature type="domain" description="HD/PDEase" evidence="1">
    <location>
        <begin position="23"/>
        <end position="129"/>
    </location>
</feature>
<dbReference type="Gene3D" id="1.10.3210.10">
    <property type="entry name" value="Hypothetical protein af1432"/>
    <property type="match status" value="1"/>
</dbReference>
<evidence type="ECO:0000313" key="2">
    <source>
        <dbReference type="EMBL" id="MBS2968643.1"/>
    </source>
</evidence>
<organism evidence="2 3">
    <name type="scientific">Metabacillus flavus</name>
    <dbReference type="NCBI Taxonomy" id="2823519"/>
    <lineage>
        <taxon>Bacteria</taxon>
        <taxon>Bacillati</taxon>
        <taxon>Bacillota</taxon>
        <taxon>Bacilli</taxon>
        <taxon>Bacillales</taxon>
        <taxon>Bacillaceae</taxon>
        <taxon>Metabacillus</taxon>
    </lineage>
</organism>
<dbReference type="EMBL" id="JAGVRK010000001">
    <property type="protein sequence ID" value="MBS2968643.1"/>
    <property type="molecule type" value="Genomic_DNA"/>
</dbReference>
<proteinExistence type="predicted"/>